<name>A0A1H3LS02_9FIRM</name>
<proteinExistence type="predicted"/>
<evidence type="ECO:0000256" key="4">
    <source>
        <dbReference type="ARBA" id="ARBA00022989"/>
    </source>
</evidence>
<sequence>MRTMEGNYQQKIIVRALGLALILSGIFWLLLPNPKEYIYGLIFSTSINVLNFRLMGITLEKAINMPSKNIMPYVVANYFVRYTIYGIMLVVSAVADYISLYTAILGLFMIKIVILSSPIYDIIVDKISKKDKSKRGN</sequence>
<keyword evidence="5 6" id="KW-0472">Membrane</keyword>
<dbReference type="OrthoDB" id="1711023at2"/>
<feature type="transmembrane region" description="Helical" evidence="6">
    <location>
        <begin position="101"/>
        <end position="124"/>
    </location>
</feature>
<keyword evidence="8" id="KW-1185">Reference proteome</keyword>
<evidence type="ECO:0000256" key="5">
    <source>
        <dbReference type="ARBA" id="ARBA00023136"/>
    </source>
</evidence>
<dbReference type="RefSeq" id="WP_091727067.1">
    <property type="nucleotide sequence ID" value="NZ_FNQE01000004.1"/>
</dbReference>
<protein>
    <submittedName>
        <fullName evidence="7">ATP synthase I chain</fullName>
    </submittedName>
</protein>
<organism evidence="7 8">
    <name type="scientific">Proteiniborus ethanoligenes</name>
    <dbReference type="NCBI Taxonomy" id="415015"/>
    <lineage>
        <taxon>Bacteria</taxon>
        <taxon>Bacillati</taxon>
        <taxon>Bacillota</taxon>
        <taxon>Clostridia</taxon>
        <taxon>Eubacteriales</taxon>
        <taxon>Proteiniborus</taxon>
    </lineage>
</organism>
<dbReference type="Pfam" id="PF03899">
    <property type="entry name" value="ATP-synt_I"/>
    <property type="match status" value="1"/>
</dbReference>
<gene>
    <name evidence="7" type="ORF">SAMN05660462_00623</name>
</gene>
<evidence type="ECO:0000256" key="3">
    <source>
        <dbReference type="ARBA" id="ARBA00022692"/>
    </source>
</evidence>
<keyword evidence="3 6" id="KW-0812">Transmembrane</keyword>
<feature type="transmembrane region" description="Helical" evidence="6">
    <location>
        <begin position="37"/>
        <end position="54"/>
    </location>
</feature>
<keyword evidence="2" id="KW-1003">Cell membrane</keyword>
<keyword evidence="4 6" id="KW-1133">Transmembrane helix</keyword>
<evidence type="ECO:0000256" key="6">
    <source>
        <dbReference type="SAM" id="Phobius"/>
    </source>
</evidence>
<feature type="transmembrane region" description="Helical" evidence="6">
    <location>
        <begin position="12"/>
        <end position="31"/>
    </location>
</feature>
<dbReference type="Proteomes" id="UP000198625">
    <property type="component" value="Unassembled WGS sequence"/>
</dbReference>
<accession>A0A1H3LS02</accession>
<evidence type="ECO:0000313" key="8">
    <source>
        <dbReference type="Proteomes" id="UP000198625"/>
    </source>
</evidence>
<evidence type="ECO:0000256" key="2">
    <source>
        <dbReference type="ARBA" id="ARBA00022475"/>
    </source>
</evidence>
<dbReference type="GO" id="GO:0005886">
    <property type="term" value="C:plasma membrane"/>
    <property type="evidence" value="ECO:0007669"/>
    <property type="project" value="UniProtKB-SubCell"/>
</dbReference>
<evidence type="ECO:0000256" key="1">
    <source>
        <dbReference type="ARBA" id="ARBA00004651"/>
    </source>
</evidence>
<dbReference type="InterPro" id="IPR005598">
    <property type="entry name" value="ATP_synth_I"/>
</dbReference>
<dbReference type="AlphaFoldDB" id="A0A1H3LS02"/>
<comment type="subcellular location">
    <subcellularLocation>
        <location evidence="1">Cell membrane</location>
        <topology evidence="1">Multi-pass membrane protein</topology>
    </subcellularLocation>
</comment>
<dbReference type="EMBL" id="FNQE01000004">
    <property type="protein sequence ID" value="SDY67327.1"/>
    <property type="molecule type" value="Genomic_DNA"/>
</dbReference>
<feature type="transmembrane region" description="Helical" evidence="6">
    <location>
        <begin position="75"/>
        <end position="95"/>
    </location>
</feature>
<evidence type="ECO:0000313" key="7">
    <source>
        <dbReference type="EMBL" id="SDY67327.1"/>
    </source>
</evidence>
<reference evidence="8" key="1">
    <citation type="submission" date="2016-10" db="EMBL/GenBank/DDBJ databases">
        <authorList>
            <person name="Varghese N."/>
            <person name="Submissions S."/>
        </authorList>
    </citation>
    <scope>NUCLEOTIDE SEQUENCE [LARGE SCALE GENOMIC DNA]</scope>
    <source>
        <strain evidence="8">DSM 21650</strain>
    </source>
</reference>
<dbReference type="STRING" id="415015.SAMN05660462_00623"/>